<evidence type="ECO:0000313" key="7">
    <source>
        <dbReference type="EMBL" id="WRO21862.1"/>
    </source>
</evidence>
<dbReference type="KEGG" id="dbc:MFMK1_001683"/>
<gene>
    <name evidence="7" type="ORF">MFMK1_001683</name>
</gene>
<dbReference type="CDD" id="cd02874">
    <property type="entry name" value="GH18_CFLE_spore_hydrolase"/>
    <property type="match status" value="1"/>
</dbReference>
<dbReference type="RefSeq" id="WP_366924689.1">
    <property type="nucleotide sequence ID" value="NZ_CP121694.1"/>
</dbReference>
<dbReference type="PROSITE" id="PS51257">
    <property type="entry name" value="PROKAR_LIPOPROTEIN"/>
    <property type="match status" value="1"/>
</dbReference>
<dbReference type="InterPro" id="IPR001579">
    <property type="entry name" value="Glyco_hydro_18_chit_AS"/>
</dbReference>
<evidence type="ECO:0000256" key="5">
    <source>
        <dbReference type="SAM" id="MobiDB-lite"/>
    </source>
</evidence>
<feature type="domain" description="GH18" evidence="6">
    <location>
        <begin position="118"/>
        <end position="451"/>
    </location>
</feature>
<feature type="compositionally biased region" description="Basic and acidic residues" evidence="5">
    <location>
        <begin position="52"/>
        <end position="72"/>
    </location>
</feature>
<protein>
    <submittedName>
        <fullName evidence="7">Glycosyl hydrolase family 18 protein</fullName>
    </submittedName>
</protein>
<dbReference type="Pfam" id="PF00704">
    <property type="entry name" value="Glyco_hydro_18"/>
    <property type="match status" value="1"/>
</dbReference>
<dbReference type="InterPro" id="IPR001223">
    <property type="entry name" value="Glyco_hydro18_cat"/>
</dbReference>
<dbReference type="SUPFAM" id="SSF51445">
    <property type="entry name" value="(Trans)glycosidases"/>
    <property type="match status" value="1"/>
</dbReference>
<evidence type="ECO:0000256" key="3">
    <source>
        <dbReference type="RuleBase" id="RU000489"/>
    </source>
</evidence>
<evidence type="ECO:0000256" key="4">
    <source>
        <dbReference type="RuleBase" id="RU004453"/>
    </source>
</evidence>
<dbReference type="Gene3D" id="3.10.50.10">
    <property type="match status" value="1"/>
</dbReference>
<dbReference type="InterPro" id="IPR029070">
    <property type="entry name" value="Chitinase_insertion_sf"/>
</dbReference>
<evidence type="ECO:0000256" key="2">
    <source>
        <dbReference type="ARBA" id="ARBA00023295"/>
    </source>
</evidence>
<evidence type="ECO:0000256" key="1">
    <source>
        <dbReference type="ARBA" id="ARBA00022801"/>
    </source>
</evidence>
<dbReference type="InterPro" id="IPR041704">
    <property type="entry name" value="CFLE_GH18"/>
</dbReference>
<sequence>MNRLSWLLLLIVLLLITGCTTALIGVVNTPSPKASQTTDPIKIDHSLDIRVKDTDSASKDTKDLDSPPKESSPEEAVPNGKADKHQNNALNEAANTMGNSQVISKKNNFANKTTDKSKEVLSFYTNDEGYLPSSYHTLVKQADSIDWVAPFWFRLDAAKGSGHVELFKSGTSAFKPMKAKEIVDTAHDKGIKVLAVVHNLLYGSSATSRNLAHEMVSTEKGRAHFINDLENILEKYHFDGINMDMEYFRMDDRDNFSKLMQEMYQTLKPLGYTITISVPAKTRDDRSNSWSGPFDYAAIGKYADTVVLMTYDEHGYASDPGPIASVGWVEKVINYALTQIPAGKIFMGIPAYGFDWTQGSKSPKYISYALAQQTLATSQQKIRWDNEAKAPYYIYWDKDGKKHQVWFENASSLSHKLELVKKYNIKGIGIWRIGMEDPKYWPVIDQYFQKQ</sequence>
<reference evidence="7 8" key="1">
    <citation type="submission" date="2023-04" db="EMBL/GenBank/DDBJ databases">
        <authorList>
            <person name="Hsu D."/>
        </authorList>
    </citation>
    <scope>NUCLEOTIDE SEQUENCE [LARGE SCALE GENOMIC DNA]</scope>
    <source>
        <strain evidence="7 8">MK1</strain>
    </source>
</reference>
<evidence type="ECO:0000259" key="6">
    <source>
        <dbReference type="PROSITE" id="PS51910"/>
    </source>
</evidence>
<organism evidence="7 8">
    <name type="scientific">Metallumcola ferriviriculae</name>
    <dbReference type="NCBI Taxonomy" id="3039180"/>
    <lineage>
        <taxon>Bacteria</taxon>
        <taxon>Bacillati</taxon>
        <taxon>Bacillota</taxon>
        <taxon>Clostridia</taxon>
        <taxon>Neomoorellales</taxon>
        <taxon>Desulfitibacteraceae</taxon>
        <taxon>Metallumcola</taxon>
    </lineage>
</organism>
<name>A0AAU0UNU8_9FIRM</name>
<dbReference type="SMART" id="SM00636">
    <property type="entry name" value="Glyco_18"/>
    <property type="match status" value="1"/>
</dbReference>
<keyword evidence="8" id="KW-1185">Reference proteome</keyword>
<dbReference type="PROSITE" id="PS51910">
    <property type="entry name" value="GH18_2"/>
    <property type="match status" value="1"/>
</dbReference>
<dbReference type="PANTHER" id="PTHR46066">
    <property type="entry name" value="CHITINASE DOMAIN-CONTAINING PROTEIN 1 FAMILY MEMBER"/>
    <property type="match status" value="1"/>
</dbReference>
<dbReference type="GO" id="GO:0005975">
    <property type="term" value="P:carbohydrate metabolic process"/>
    <property type="evidence" value="ECO:0007669"/>
    <property type="project" value="InterPro"/>
</dbReference>
<dbReference type="EMBL" id="CP121694">
    <property type="protein sequence ID" value="WRO21862.1"/>
    <property type="molecule type" value="Genomic_DNA"/>
</dbReference>
<keyword evidence="1 3" id="KW-0378">Hydrolase</keyword>
<dbReference type="PROSITE" id="PS01095">
    <property type="entry name" value="GH18_1"/>
    <property type="match status" value="1"/>
</dbReference>
<feature type="region of interest" description="Disordered" evidence="5">
    <location>
        <begin position="52"/>
        <end position="84"/>
    </location>
</feature>
<dbReference type="Gene3D" id="3.20.20.80">
    <property type="entry name" value="Glycosidases"/>
    <property type="match status" value="1"/>
</dbReference>
<dbReference type="InterPro" id="IPR011583">
    <property type="entry name" value="Chitinase_II/V-like_cat"/>
</dbReference>
<evidence type="ECO:0000313" key="8">
    <source>
        <dbReference type="Proteomes" id="UP001329915"/>
    </source>
</evidence>
<dbReference type="AlphaFoldDB" id="A0AAU0UNU8"/>
<accession>A0AAU0UNU8</accession>
<dbReference type="Proteomes" id="UP001329915">
    <property type="component" value="Chromosome"/>
</dbReference>
<keyword evidence="2 3" id="KW-0326">Glycosidase</keyword>
<dbReference type="PANTHER" id="PTHR46066:SF2">
    <property type="entry name" value="CHITINASE DOMAIN-CONTAINING PROTEIN 1"/>
    <property type="match status" value="1"/>
</dbReference>
<proteinExistence type="inferred from homology"/>
<comment type="similarity">
    <text evidence="4">Belongs to the glycosyl hydrolase 18 family.</text>
</comment>
<dbReference type="GO" id="GO:0004553">
    <property type="term" value="F:hydrolase activity, hydrolyzing O-glycosyl compounds"/>
    <property type="evidence" value="ECO:0007669"/>
    <property type="project" value="InterPro"/>
</dbReference>
<dbReference type="GO" id="GO:0008061">
    <property type="term" value="F:chitin binding"/>
    <property type="evidence" value="ECO:0007669"/>
    <property type="project" value="InterPro"/>
</dbReference>
<dbReference type="InterPro" id="IPR017853">
    <property type="entry name" value="GH"/>
</dbReference>